<keyword evidence="2" id="KW-1185">Reference proteome</keyword>
<reference evidence="1 2" key="1">
    <citation type="submission" date="2017-11" db="EMBL/GenBank/DDBJ databases">
        <title>De-novo sequencing of pomegranate (Punica granatum L.) genome.</title>
        <authorList>
            <person name="Akparov Z."/>
            <person name="Amiraslanov A."/>
            <person name="Hajiyeva S."/>
            <person name="Abbasov M."/>
            <person name="Kaur K."/>
            <person name="Hamwieh A."/>
            <person name="Solovyev V."/>
            <person name="Salamov A."/>
            <person name="Braich B."/>
            <person name="Kosarev P."/>
            <person name="Mahmoud A."/>
            <person name="Hajiyev E."/>
            <person name="Babayeva S."/>
            <person name="Izzatullayeva V."/>
            <person name="Mammadov A."/>
            <person name="Mammadov A."/>
            <person name="Sharifova S."/>
            <person name="Ojaghi J."/>
            <person name="Eynullazada K."/>
            <person name="Bayramov B."/>
            <person name="Abdulazimova A."/>
            <person name="Shahmuradov I."/>
        </authorList>
    </citation>
    <scope>NUCLEOTIDE SEQUENCE [LARGE SCALE GENOMIC DNA]</scope>
    <source>
        <strain evidence="2">cv. AG2017</strain>
        <tissue evidence="1">Leaf</tissue>
    </source>
</reference>
<sequence length="93" mass="10305">VNDIMIAGDKALGFCSSDNLHNEPTLKDIFDKDRLVKWQEAAMKRGAAGLGWSWVPWASAGESGKIGSRLVARSRLVAQMIVELAMCARRRFK</sequence>
<protein>
    <submittedName>
        <fullName evidence="1">Uncharacterized protein</fullName>
    </submittedName>
</protein>
<feature type="non-terminal residue" evidence="1">
    <location>
        <position position="1"/>
    </location>
</feature>
<evidence type="ECO:0000313" key="2">
    <source>
        <dbReference type="Proteomes" id="UP000233551"/>
    </source>
</evidence>
<accession>A0A2I0J612</accession>
<organism evidence="1 2">
    <name type="scientific">Punica granatum</name>
    <name type="common">Pomegranate</name>
    <dbReference type="NCBI Taxonomy" id="22663"/>
    <lineage>
        <taxon>Eukaryota</taxon>
        <taxon>Viridiplantae</taxon>
        <taxon>Streptophyta</taxon>
        <taxon>Embryophyta</taxon>
        <taxon>Tracheophyta</taxon>
        <taxon>Spermatophyta</taxon>
        <taxon>Magnoliopsida</taxon>
        <taxon>eudicotyledons</taxon>
        <taxon>Gunneridae</taxon>
        <taxon>Pentapetalae</taxon>
        <taxon>rosids</taxon>
        <taxon>malvids</taxon>
        <taxon>Myrtales</taxon>
        <taxon>Lythraceae</taxon>
        <taxon>Punica</taxon>
    </lineage>
</organism>
<dbReference type="Proteomes" id="UP000233551">
    <property type="component" value="Unassembled WGS sequence"/>
</dbReference>
<proteinExistence type="predicted"/>
<name>A0A2I0J612_PUNGR</name>
<evidence type="ECO:0000313" key="1">
    <source>
        <dbReference type="EMBL" id="PKI51360.1"/>
    </source>
</evidence>
<gene>
    <name evidence="1" type="ORF">CRG98_028221</name>
</gene>
<comment type="caution">
    <text evidence="1">The sequence shown here is derived from an EMBL/GenBank/DDBJ whole genome shotgun (WGS) entry which is preliminary data.</text>
</comment>
<dbReference type="AlphaFoldDB" id="A0A2I0J612"/>
<dbReference type="EMBL" id="PGOL01002010">
    <property type="protein sequence ID" value="PKI51360.1"/>
    <property type="molecule type" value="Genomic_DNA"/>
</dbReference>